<proteinExistence type="predicted"/>
<dbReference type="SUPFAM" id="SSF51735">
    <property type="entry name" value="NAD(P)-binding Rossmann-fold domains"/>
    <property type="match status" value="1"/>
</dbReference>
<dbReference type="InterPro" id="IPR016040">
    <property type="entry name" value="NAD(P)-bd_dom"/>
</dbReference>
<dbReference type="Gene3D" id="3.40.50.720">
    <property type="entry name" value="NAD(P)-binding Rossmann-like Domain"/>
    <property type="match status" value="1"/>
</dbReference>
<reference evidence="3" key="1">
    <citation type="journal article" date="2019" name="Int. J. Syst. Evol. Microbiol.">
        <title>The Global Catalogue of Microorganisms (GCM) 10K type strain sequencing project: providing services to taxonomists for standard genome sequencing and annotation.</title>
        <authorList>
            <consortium name="The Broad Institute Genomics Platform"/>
            <consortium name="The Broad Institute Genome Sequencing Center for Infectious Disease"/>
            <person name="Wu L."/>
            <person name="Ma J."/>
        </authorList>
    </citation>
    <scope>NUCLEOTIDE SEQUENCE [LARGE SCALE GENOMIC DNA]</scope>
    <source>
        <strain evidence="3">JCM 16898</strain>
    </source>
</reference>
<dbReference type="InterPro" id="IPR036291">
    <property type="entry name" value="NAD(P)-bd_dom_sf"/>
</dbReference>
<dbReference type="Gene3D" id="3.90.25.10">
    <property type="entry name" value="UDP-galactose 4-epimerase, domain 1"/>
    <property type="match status" value="1"/>
</dbReference>
<dbReference type="PANTHER" id="PTHR43162:SF1">
    <property type="entry name" value="PRESTALK A DIFFERENTIATION PROTEIN A"/>
    <property type="match status" value="1"/>
</dbReference>
<name>A0ABP6XKR5_9PSEU</name>
<evidence type="ECO:0000259" key="1">
    <source>
        <dbReference type="Pfam" id="PF13460"/>
    </source>
</evidence>
<keyword evidence="3" id="KW-1185">Reference proteome</keyword>
<accession>A0ABP6XKR5</accession>
<sequence>MAVLVTGATGNVGRLVVDELVARGVPVRALTVDPERAALPSGVEVVVGSIARPSTVPAALDGVESVYLAPYARTASRFCELAREAGVQRVVALSGSSVGEEHPGSSGHDFAAVERAVDAAGLARTFLRPGAFMINSLGWAGSVREHGAVHSAYGEAAQTPIDLGDIAAVAAHVLTTEGHQGRTYVLSGPEAISMRQMAAAIGAALGKDLPFVELTPEQQQAEWVAQGMPEQVAGWLVETYAQAVPRPQVPTGVVEDLLGRPGTSYREWAKTHAAAFR</sequence>
<evidence type="ECO:0000313" key="2">
    <source>
        <dbReference type="EMBL" id="GAA3568313.1"/>
    </source>
</evidence>
<dbReference type="EMBL" id="BAAAZN010000015">
    <property type="protein sequence ID" value="GAA3568313.1"/>
    <property type="molecule type" value="Genomic_DNA"/>
</dbReference>
<dbReference type="RefSeq" id="WP_344865861.1">
    <property type="nucleotide sequence ID" value="NZ_BAAAZN010000015.1"/>
</dbReference>
<dbReference type="Pfam" id="PF13460">
    <property type="entry name" value="NAD_binding_10"/>
    <property type="match status" value="1"/>
</dbReference>
<evidence type="ECO:0000313" key="3">
    <source>
        <dbReference type="Proteomes" id="UP001500689"/>
    </source>
</evidence>
<organism evidence="2 3">
    <name type="scientific">Amycolatopsis ultiminotia</name>
    <dbReference type="NCBI Taxonomy" id="543629"/>
    <lineage>
        <taxon>Bacteria</taxon>
        <taxon>Bacillati</taxon>
        <taxon>Actinomycetota</taxon>
        <taxon>Actinomycetes</taxon>
        <taxon>Pseudonocardiales</taxon>
        <taxon>Pseudonocardiaceae</taxon>
        <taxon>Amycolatopsis</taxon>
    </lineage>
</organism>
<protein>
    <submittedName>
        <fullName evidence="2">NAD(P)H-binding protein</fullName>
    </submittedName>
</protein>
<dbReference type="Proteomes" id="UP001500689">
    <property type="component" value="Unassembled WGS sequence"/>
</dbReference>
<comment type="caution">
    <text evidence="2">The sequence shown here is derived from an EMBL/GenBank/DDBJ whole genome shotgun (WGS) entry which is preliminary data.</text>
</comment>
<gene>
    <name evidence="2" type="ORF">GCM10022222_60380</name>
</gene>
<dbReference type="PANTHER" id="PTHR43162">
    <property type="match status" value="1"/>
</dbReference>
<feature type="domain" description="NAD(P)-binding" evidence="1">
    <location>
        <begin position="7"/>
        <end position="176"/>
    </location>
</feature>
<dbReference type="InterPro" id="IPR051604">
    <property type="entry name" value="Ergot_Alk_Oxidoreductase"/>
</dbReference>